<feature type="domain" description="PEGA" evidence="1">
    <location>
        <begin position="34"/>
        <end position="84"/>
    </location>
</feature>
<gene>
    <name evidence="2" type="ORF">Fuma_05790</name>
</gene>
<evidence type="ECO:0000259" key="1">
    <source>
        <dbReference type="Pfam" id="PF08308"/>
    </source>
</evidence>
<dbReference type="AlphaFoldDB" id="A0A1P8WPY1"/>
<dbReference type="Gene3D" id="2.60.60.20">
    <property type="entry name" value="PLAT/LH2 domain"/>
    <property type="match status" value="1"/>
</dbReference>
<organism evidence="2 3">
    <name type="scientific">Fuerstiella marisgermanici</name>
    <dbReference type="NCBI Taxonomy" id="1891926"/>
    <lineage>
        <taxon>Bacteria</taxon>
        <taxon>Pseudomonadati</taxon>
        <taxon>Planctomycetota</taxon>
        <taxon>Planctomycetia</taxon>
        <taxon>Planctomycetales</taxon>
        <taxon>Planctomycetaceae</taxon>
        <taxon>Fuerstiella</taxon>
    </lineage>
</organism>
<proteinExistence type="predicted"/>
<dbReference type="InterPro" id="IPR036392">
    <property type="entry name" value="PLAT/LH2_dom_sf"/>
</dbReference>
<sequence length="346" mass="37848">MNRCFTGYVRWGLLLRLLIAVVATSLVGPVQAAELRITSTPNGASIFVNGKATKAVTPAAVELGVGDKVRLGLDGHEPFAQEIQSLDDRVNPRLDEVTAFRMFLDVKTANRKNAGTDDLSVVILLNGDPSQRRVLNRPRYDARRVGAIDHFQFDFDCPTQQLKGIQGRVEGGADAWKCEGMVIRMEKGDALTSRTYNKVINKWMSADAKEGVSWIDIPLAGVRFRPFRIPEKPFRVTVSGRQTQANSARIGRVNVGDRVTIAPVSGTWSSGGTRAGKFCDWRGYEGGQAVMALHIAVGDKRTAVTDREFTFRVEDAGLLALYANDKDPRGNTGSLVVMVTVDRASP</sequence>
<dbReference type="InterPro" id="IPR013229">
    <property type="entry name" value="PEGA"/>
</dbReference>
<evidence type="ECO:0000313" key="3">
    <source>
        <dbReference type="Proteomes" id="UP000187735"/>
    </source>
</evidence>
<dbReference type="STRING" id="1891926.Fuma_05790"/>
<name>A0A1P8WPY1_9PLAN</name>
<evidence type="ECO:0000313" key="2">
    <source>
        <dbReference type="EMBL" id="APZ96122.1"/>
    </source>
</evidence>
<keyword evidence="3" id="KW-1185">Reference proteome</keyword>
<dbReference type="Pfam" id="PF08308">
    <property type="entry name" value="PEGA"/>
    <property type="match status" value="1"/>
</dbReference>
<protein>
    <recommendedName>
        <fullName evidence="1">PEGA domain-containing protein</fullName>
    </recommendedName>
</protein>
<reference evidence="2 3" key="1">
    <citation type="journal article" date="2016" name="Front. Microbiol.">
        <title>Fuerstia marisgermanicae gen. nov., sp. nov., an Unusual Member of the Phylum Planctomycetes from the German Wadden Sea.</title>
        <authorList>
            <person name="Kohn T."/>
            <person name="Heuer A."/>
            <person name="Jogler M."/>
            <person name="Vollmers J."/>
            <person name="Boedeker C."/>
            <person name="Bunk B."/>
            <person name="Rast P."/>
            <person name="Borchert D."/>
            <person name="Glockner I."/>
            <person name="Freese H.M."/>
            <person name="Klenk H.P."/>
            <person name="Overmann J."/>
            <person name="Kaster A.K."/>
            <person name="Rohde M."/>
            <person name="Wiegand S."/>
            <person name="Jogler C."/>
        </authorList>
    </citation>
    <scope>NUCLEOTIDE SEQUENCE [LARGE SCALE GENOMIC DNA]</scope>
    <source>
        <strain evidence="2 3">NH11</strain>
    </source>
</reference>
<accession>A0A1P8WPY1</accession>
<dbReference type="Proteomes" id="UP000187735">
    <property type="component" value="Chromosome"/>
</dbReference>
<dbReference type="SUPFAM" id="SSF49723">
    <property type="entry name" value="Lipase/lipooxygenase domain (PLAT/LH2 domain)"/>
    <property type="match status" value="1"/>
</dbReference>
<dbReference type="EMBL" id="CP017641">
    <property type="protein sequence ID" value="APZ96122.1"/>
    <property type="molecule type" value="Genomic_DNA"/>
</dbReference>
<dbReference type="Gene3D" id="2.60.120.430">
    <property type="entry name" value="Galactose-binding lectin"/>
    <property type="match status" value="1"/>
</dbReference>
<dbReference type="KEGG" id="fmr:Fuma_05790"/>